<keyword evidence="3" id="KW-1185">Reference proteome</keyword>
<evidence type="ECO:0000313" key="3">
    <source>
        <dbReference type="Proteomes" id="UP000186594"/>
    </source>
</evidence>
<dbReference type="PANTHER" id="PTHR28161:SF1">
    <property type="entry name" value="ATP SYNTHASE SUBUNIT F, MITOCHONDRIAL"/>
    <property type="match status" value="1"/>
</dbReference>
<name>A0A1U7LKJ3_NEOID</name>
<proteinExistence type="predicted"/>
<evidence type="ECO:0000313" key="2">
    <source>
        <dbReference type="EMBL" id="OLL23062.1"/>
    </source>
</evidence>
<gene>
    <name evidence="2" type="ORF">NEOLI_003280</name>
</gene>
<dbReference type="GO" id="GO:0046933">
    <property type="term" value="F:proton-transporting ATP synthase activity, rotational mechanism"/>
    <property type="evidence" value="ECO:0007669"/>
    <property type="project" value="TreeGrafter"/>
</dbReference>
<dbReference type="Proteomes" id="UP000186594">
    <property type="component" value="Unassembled WGS sequence"/>
</dbReference>
<reference evidence="2 3" key="1">
    <citation type="submission" date="2016-04" db="EMBL/GenBank/DDBJ databases">
        <title>Evolutionary innovation and constraint leading to complex multicellularity in the Ascomycota.</title>
        <authorList>
            <person name="Cisse O."/>
            <person name="Nguyen A."/>
            <person name="Hewitt D.A."/>
            <person name="Jedd G."/>
            <person name="Stajich J.E."/>
        </authorList>
    </citation>
    <scope>NUCLEOTIDE SEQUENCE [LARGE SCALE GENOMIC DNA]</scope>
    <source>
        <strain evidence="2 3">DAH-3</strain>
    </source>
</reference>
<sequence>MSFIVRRALSTSIVIPPKIASPAAIGAPKDAARMARIVDFYSKLPRGPKQDVQSLGLIGRYKQKYFDGDNASGVPLLHLIGSLLVIGYSMQYYFHLRHHKNHQHH</sequence>
<accession>A0A1U7LKJ3</accession>
<feature type="transmembrane region" description="Helical" evidence="1">
    <location>
        <begin position="76"/>
        <end position="94"/>
    </location>
</feature>
<dbReference type="EMBL" id="LXFE01002335">
    <property type="protein sequence ID" value="OLL23062.1"/>
    <property type="molecule type" value="Genomic_DNA"/>
</dbReference>
<dbReference type="OMA" id="HHKNNVH"/>
<organism evidence="2 3">
    <name type="scientific">Neolecta irregularis (strain DAH-3)</name>
    <dbReference type="NCBI Taxonomy" id="1198029"/>
    <lineage>
        <taxon>Eukaryota</taxon>
        <taxon>Fungi</taxon>
        <taxon>Dikarya</taxon>
        <taxon>Ascomycota</taxon>
        <taxon>Taphrinomycotina</taxon>
        <taxon>Neolectales</taxon>
        <taxon>Neolectaceae</taxon>
        <taxon>Neolecta</taxon>
    </lineage>
</organism>
<dbReference type="InterPro" id="IPR019727">
    <property type="entry name" value="ATP_synth_F0_fsu_mt_fun"/>
</dbReference>
<protein>
    <submittedName>
        <fullName evidence="2">ATP synthase subunit f, mitochondrial</fullName>
    </submittedName>
</protein>
<dbReference type="Pfam" id="PF10791">
    <property type="entry name" value="F1F0-ATPsyn_F"/>
    <property type="match status" value="1"/>
</dbReference>
<dbReference type="PANTHER" id="PTHR28161">
    <property type="entry name" value="ATP SYNTHASE SUBUNIT F, MITOCHONDRIAL"/>
    <property type="match status" value="1"/>
</dbReference>
<dbReference type="OrthoDB" id="5561579at2759"/>
<dbReference type="STRING" id="1198029.A0A1U7LKJ3"/>
<keyword evidence="1" id="KW-0472">Membrane</keyword>
<comment type="caution">
    <text evidence="2">The sequence shown here is derived from an EMBL/GenBank/DDBJ whole genome shotgun (WGS) entry which is preliminary data.</text>
</comment>
<keyword evidence="1" id="KW-0812">Transmembrane</keyword>
<keyword evidence="1" id="KW-1133">Transmembrane helix</keyword>
<evidence type="ECO:0000256" key="1">
    <source>
        <dbReference type="SAM" id="Phobius"/>
    </source>
</evidence>
<dbReference type="AlphaFoldDB" id="A0A1U7LKJ3"/>